<dbReference type="GO" id="GO:0003677">
    <property type="term" value="F:DNA binding"/>
    <property type="evidence" value="ECO:0007669"/>
    <property type="project" value="InterPro"/>
</dbReference>
<organism evidence="2 3">
    <name type="scientific">Streptomyces malaysiensis subsp. samsunensis</name>
    <dbReference type="NCBI Taxonomy" id="459658"/>
    <lineage>
        <taxon>Bacteria</taxon>
        <taxon>Bacillati</taxon>
        <taxon>Actinomycetota</taxon>
        <taxon>Actinomycetes</taxon>
        <taxon>Kitasatosporales</taxon>
        <taxon>Streptomycetaceae</taxon>
        <taxon>Streptomyces</taxon>
        <taxon>Streptomyces violaceusniger group</taxon>
    </lineage>
</organism>
<accession>A0A9X2M1U0</accession>
<evidence type="ECO:0000256" key="1">
    <source>
        <dbReference type="SAM" id="MobiDB-lite"/>
    </source>
</evidence>
<proteinExistence type="predicted"/>
<feature type="region of interest" description="Disordered" evidence="1">
    <location>
        <begin position="1"/>
        <end position="35"/>
    </location>
</feature>
<protein>
    <submittedName>
        <fullName evidence="2">Uncharacterized protein</fullName>
    </submittedName>
</protein>
<evidence type="ECO:0000313" key="2">
    <source>
        <dbReference type="EMBL" id="MCQ8831859.1"/>
    </source>
</evidence>
<sequence>MEETEGTPPMEAPAPDLGRGNTGHDPLPEAARDMDRDNLSRLIRDANYMGLSYQEMADRSEAAGYPVSKPYLQKLATNAVATAPSPDRLEGIAAALRKPVAVIQRAAAIQYLNYQATELSGYDDDVRVIVAHLAGMDPRERKRWRRMLEAADRIDED</sequence>
<name>A0A9X2M1U0_STRMQ</name>
<dbReference type="InterPro" id="IPR010982">
    <property type="entry name" value="Lambda_DNA-bd_dom_sf"/>
</dbReference>
<keyword evidence="3" id="KW-1185">Reference proteome</keyword>
<dbReference type="Gene3D" id="1.10.260.40">
    <property type="entry name" value="lambda repressor-like DNA-binding domains"/>
    <property type="match status" value="1"/>
</dbReference>
<dbReference type="EMBL" id="JANIIC010000027">
    <property type="protein sequence ID" value="MCQ8831859.1"/>
    <property type="molecule type" value="Genomic_DNA"/>
</dbReference>
<dbReference type="Proteomes" id="UP001142400">
    <property type="component" value="Unassembled WGS sequence"/>
</dbReference>
<evidence type="ECO:0000313" key="3">
    <source>
        <dbReference type="Proteomes" id="UP001142400"/>
    </source>
</evidence>
<feature type="compositionally biased region" description="Basic and acidic residues" evidence="1">
    <location>
        <begin position="26"/>
        <end position="35"/>
    </location>
</feature>
<gene>
    <name evidence="2" type="ORF">NQU54_22985</name>
</gene>
<dbReference type="AlphaFoldDB" id="A0A9X2M1U0"/>
<reference evidence="2" key="1">
    <citation type="submission" date="2022-06" db="EMBL/GenBank/DDBJ databases">
        <title>WGS of actinobacteria.</title>
        <authorList>
            <person name="Thawai C."/>
        </authorList>
    </citation>
    <scope>NUCLEOTIDE SEQUENCE</scope>
    <source>
        <strain evidence="2">DSM 42010</strain>
    </source>
</reference>
<comment type="caution">
    <text evidence="2">The sequence shown here is derived from an EMBL/GenBank/DDBJ whole genome shotgun (WGS) entry which is preliminary data.</text>
</comment>
<dbReference type="RefSeq" id="WP_257632736.1">
    <property type="nucleotide sequence ID" value="NZ_JANIIC010000027.1"/>
</dbReference>